<feature type="compositionally biased region" description="Polar residues" evidence="3">
    <location>
        <begin position="322"/>
        <end position="337"/>
    </location>
</feature>
<accession>A0A8X8AMT6</accession>
<comment type="caution">
    <text evidence="6">The sequence shown here is derived from an EMBL/GenBank/DDBJ whole genome shotgun (WGS) entry which is preliminary data.</text>
</comment>
<dbReference type="GO" id="GO:0016887">
    <property type="term" value="F:ATP hydrolysis activity"/>
    <property type="evidence" value="ECO:0007669"/>
    <property type="project" value="InterPro"/>
</dbReference>
<feature type="domain" description="ABC transporter" evidence="5">
    <location>
        <begin position="22"/>
        <end position="303"/>
    </location>
</feature>
<feature type="transmembrane region" description="Helical" evidence="4">
    <location>
        <begin position="241"/>
        <end position="263"/>
    </location>
</feature>
<feature type="region of interest" description="Disordered" evidence="3">
    <location>
        <begin position="313"/>
        <end position="346"/>
    </location>
</feature>
<evidence type="ECO:0000256" key="1">
    <source>
        <dbReference type="ARBA" id="ARBA00022741"/>
    </source>
</evidence>
<dbReference type="InterPro" id="IPR003439">
    <property type="entry name" value="ABC_transporter-like_ATP-bd"/>
</dbReference>
<evidence type="ECO:0000259" key="5">
    <source>
        <dbReference type="PROSITE" id="PS50893"/>
    </source>
</evidence>
<evidence type="ECO:0000313" key="6">
    <source>
        <dbReference type="EMBL" id="KAG6783790.1"/>
    </source>
</evidence>
<dbReference type="AlphaFoldDB" id="A0A8X8AMT6"/>
<gene>
    <name evidence="6" type="ORF">POTOM_009464</name>
</gene>
<proteinExistence type="predicted"/>
<dbReference type="PANTHER" id="PTHR43158">
    <property type="entry name" value="SKFA PEPTIDE EXPORT ATP-BINDING PROTEIN SKFE"/>
    <property type="match status" value="1"/>
</dbReference>
<keyword evidence="4" id="KW-0812">Transmembrane</keyword>
<dbReference type="SMART" id="SM00382">
    <property type="entry name" value="AAA"/>
    <property type="match status" value="1"/>
</dbReference>
<feature type="transmembrane region" description="Helical" evidence="4">
    <location>
        <begin position="210"/>
        <end position="229"/>
    </location>
</feature>
<keyword evidence="4" id="KW-0472">Membrane</keyword>
<dbReference type="GO" id="GO:0005524">
    <property type="term" value="F:ATP binding"/>
    <property type="evidence" value="ECO:0007669"/>
    <property type="project" value="UniProtKB-KW"/>
</dbReference>
<sequence>MAEKASQSIEKGRGENEKANSISICGMQFAYAGQHPLFYDFNLNISPGSRCLLVGANGSGKTTLLKIMAGKHMVGGKDVVRLINGSAFHDTQLVCSGDLAYLGGSWSKTVGSAGEIPLQGDFSAEHMIFGVEGTDPVRREKLIDLLDIDLQWQMHKVSDGQRRRVQICMGLLHPFKVLLLDEVTVDLDVVARMDLLEFFKEECDQIWSAWKVQVSPFMILLICASIWLESPREVHHVITRLFFFFFFFFVQRGATIVYATHIFDGLETWATHLAYIQDGELRRAEKLTEVHELKSSANLLSVVESWLRYETKSEKKKPTNPPAQNQKTSPLGSSPFMSSRHMAYYR</sequence>
<evidence type="ECO:0000256" key="2">
    <source>
        <dbReference type="ARBA" id="ARBA00022840"/>
    </source>
</evidence>
<keyword evidence="2" id="KW-0067">ATP-binding</keyword>
<evidence type="ECO:0000256" key="4">
    <source>
        <dbReference type="SAM" id="Phobius"/>
    </source>
</evidence>
<evidence type="ECO:0000256" key="3">
    <source>
        <dbReference type="SAM" id="MobiDB-lite"/>
    </source>
</evidence>
<keyword evidence="4" id="KW-1133">Transmembrane helix</keyword>
<dbReference type="PROSITE" id="PS50893">
    <property type="entry name" value="ABC_TRANSPORTER_2"/>
    <property type="match status" value="1"/>
</dbReference>
<evidence type="ECO:0000313" key="7">
    <source>
        <dbReference type="Proteomes" id="UP000886885"/>
    </source>
</evidence>
<dbReference type="OrthoDB" id="6512918at2759"/>
<dbReference type="PANTHER" id="PTHR43158:SF2">
    <property type="entry name" value="SKFA PEPTIDE EXPORT ATP-BINDING PROTEIN SKFE"/>
    <property type="match status" value="1"/>
</dbReference>
<protein>
    <recommendedName>
        <fullName evidence="5">ABC transporter domain-containing protein</fullName>
    </recommendedName>
</protein>
<reference evidence="6" key="1">
    <citation type="journal article" date="2020" name="bioRxiv">
        <title>Hybrid origin of Populus tomentosa Carr. identified through genome sequencing and phylogenomic analysis.</title>
        <authorList>
            <person name="An X."/>
            <person name="Gao K."/>
            <person name="Chen Z."/>
            <person name="Li J."/>
            <person name="Yang X."/>
            <person name="Yang X."/>
            <person name="Zhou J."/>
            <person name="Guo T."/>
            <person name="Zhao T."/>
            <person name="Huang S."/>
            <person name="Miao D."/>
            <person name="Khan W.U."/>
            <person name="Rao P."/>
            <person name="Ye M."/>
            <person name="Lei B."/>
            <person name="Liao W."/>
            <person name="Wang J."/>
            <person name="Ji L."/>
            <person name="Li Y."/>
            <person name="Guo B."/>
            <person name="Mustafa N.S."/>
            <person name="Li S."/>
            <person name="Yun Q."/>
            <person name="Keller S.R."/>
            <person name="Mao J."/>
            <person name="Zhang R."/>
            <person name="Strauss S.H."/>
        </authorList>
    </citation>
    <scope>NUCLEOTIDE SEQUENCE</scope>
    <source>
        <strain evidence="6">GM15</strain>
        <tissue evidence="6">Leaf</tissue>
    </source>
</reference>
<keyword evidence="1" id="KW-0547">Nucleotide-binding</keyword>
<dbReference type="EMBL" id="JAAWWB010000004">
    <property type="protein sequence ID" value="KAG6783790.1"/>
    <property type="molecule type" value="Genomic_DNA"/>
</dbReference>
<dbReference type="Pfam" id="PF00005">
    <property type="entry name" value="ABC_tran"/>
    <property type="match status" value="1"/>
</dbReference>
<keyword evidence="7" id="KW-1185">Reference proteome</keyword>
<dbReference type="Proteomes" id="UP000886885">
    <property type="component" value="Chromosome 2D"/>
</dbReference>
<dbReference type="InterPro" id="IPR003593">
    <property type="entry name" value="AAA+_ATPase"/>
</dbReference>
<organism evidence="6 7">
    <name type="scientific">Populus tomentosa</name>
    <name type="common">Chinese white poplar</name>
    <dbReference type="NCBI Taxonomy" id="118781"/>
    <lineage>
        <taxon>Eukaryota</taxon>
        <taxon>Viridiplantae</taxon>
        <taxon>Streptophyta</taxon>
        <taxon>Embryophyta</taxon>
        <taxon>Tracheophyta</taxon>
        <taxon>Spermatophyta</taxon>
        <taxon>Magnoliopsida</taxon>
        <taxon>eudicotyledons</taxon>
        <taxon>Gunneridae</taxon>
        <taxon>Pentapetalae</taxon>
        <taxon>rosids</taxon>
        <taxon>fabids</taxon>
        <taxon>Malpighiales</taxon>
        <taxon>Salicaceae</taxon>
        <taxon>Saliceae</taxon>
        <taxon>Populus</taxon>
    </lineage>
</organism>
<name>A0A8X8AMT6_POPTO</name>